<evidence type="ECO:0000256" key="2">
    <source>
        <dbReference type="SAM" id="MobiDB-lite"/>
    </source>
</evidence>
<comment type="caution">
    <text evidence="4">The sequence shown here is derived from an EMBL/GenBank/DDBJ whole genome shotgun (WGS) entry which is preliminary data.</text>
</comment>
<keyword evidence="5" id="KW-1185">Reference proteome</keyword>
<evidence type="ECO:0000313" key="5">
    <source>
        <dbReference type="Proteomes" id="UP000275225"/>
    </source>
</evidence>
<dbReference type="Proteomes" id="UP000275225">
    <property type="component" value="Unassembled WGS sequence"/>
</dbReference>
<dbReference type="InterPro" id="IPR000182">
    <property type="entry name" value="GNAT_dom"/>
</dbReference>
<keyword evidence="1 4" id="KW-0808">Transferase</keyword>
<dbReference type="Pfam" id="PF00583">
    <property type="entry name" value="Acetyltransf_1"/>
    <property type="match status" value="1"/>
</dbReference>
<evidence type="ECO:0000256" key="1">
    <source>
        <dbReference type="ARBA" id="ARBA00022679"/>
    </source>
</evidence>
<evidence type="ECO:0000313" key="4">
    <source>
        <dbReference type="EMBL" id="RQN08456.1"/>
    </source>
</evidence>
<dbReference type="Gene3D" id="3.40.630.30">
    <property type="match status" value="1"/>
</dbReference>
<evidence type="ECO:0000259" key="3">
    <source>
        <dbReference type="PROSITE" id="PS51186"/>
    </source>
</evidence>
<feature type="region of interest" description="Disordered" evidence="2">
    <location>
        <begin position="1"/>
        <end position="41"/>
    </location>
</feature>
<dbReference type="PROSITE" id="PS51186">
    <property type="entry name" value="GNAT"/>
    <property type="match status" value="1"/>
</dbReference>
<name>A0A3N6WLL7_9ACTN</name>
<dbReference type="InterPro" id="IPR016181">
    <property type="entry name" value="Acyl_CoA_acyltransferase"/>
</dbReference>
<feature type="domain" description="N-acetyltransferase" evidence="3">
    <location>
        <begin position="52"/>
        <end position="202"/>
    </location>
</feature>
<gene>
    <name evidence="4" type="ORF">EHW97_06090</name>
</gene>
<dbReference type="PANTHER" id="PTHR13947:SF37">
    <property type="entry name" value="LD18367P"/>
    <property type="match status" value="1"/>
</dbReference>
<reference evidence="4 5" key="1">
    <citation type="submission" date="2018-11" db="EMBL/GenBank/DDBJ databases">
        <authorList>
            <person name="Li F."/>
        </authorList>
    </citation>
    <scope>NUCLEOTIDE SEQUENCE [LARGE SCALE GENOMIC DNA]</scope>
    <source>
        <strain evidence="4 5">YS17T</strain>
    </source>
</reference>
<feature type="compositionally biased region" description="Low complexity" evidence="2">
    <location>
        <begin position="32"/>
        <end position="41"/>
    </location>
</feature>
<dbReference type="InterPro" id="IPR050769">
    <property type="entry name" value="NAT_camello-type"/>
</dbReference>
<dbReference type="SUPFAM" id="SSF55729">
    <property type="entry name" value="Acyl-CoA N-acyltransferases (Nat)"/>
    <property type="match status" value="1"/>
</dbReference>
<dbReference type="GO" id="GO:0008080">
    <property type="term" value="F:N-acetyltransferase activity"/>
    <property type="evidence" value="ECO:0007669"/>
    <property type="project" value="InterPro"/>
</dbReference>
<protein>
    <submittedName>
        <fullName evidence="4">N-acetyltransferase</fullName>
    </submittedName>
</protein>
<dbReference type="OrthoDB" id="9799092at2"/>
<dbReference type="EMBL" id="RQJX01000006">
    <property type="protein sequence ID" value="RQN08456.1"/>
    <property type="molecule type" value="Genomic_DNA"/>
</dbReference>
<dbReference type="CDD" id="cd04301">
    <property type="entry name" value="NAT_SF"/>
    <property type="match status" value="1"/>
</dbReference>
<dbReference type="PANTHER" id="PTHR13947">
    <property type="entry name" value="GNAT FAMILY N-ACETYLTRANSFERASE"/>
    <property type="match status" value="1"/>
</dbReference>
<organism evidence="4 5">
    <name type="scientific">Aeromicrobium camelliae</name>
    <dbReference type="NCBI Taxonomy" id="1538144"/>
    <lineage>
        <taxon>Bacteria</taxon>
        <taxon>Bacillati</taxon>
        <taxon>Actinomycetota</taxon>
        <taxon>Actinomycetes</taxon>
        <taxon>Propionibacteriales</taxon>
        <taxon>Nocardioidaceae</taxon>
        <taxon>Aeromicrobium</taxon>
    </lineage>
</organism>
<proteinExistence type="predicted"/>
<dbReference type="AlphaFoldDB" id="A0A3N6WLL7"/>
<accession>A0A3N6WLL7</accession>
<feature type="compositionally biased region" description="Basic residues" evidence="2">
    <location>
        <begin position="1"/>
        <end position="31"/>
    </location>
</feature>
<sequence>MELGRHPLRRRRSSLERRRHRGLRRGRRPRSAPRGTRGGATRAALRTTAMTVVVEEVGPDDWRRWRALRLRALSDDAEAFARSAHAWIEGGDTEARWRERLSGADRLFVATDDEVDLGIVGASPRSDQCELISMWVASEGRGRGVGRALVERVLEVAQDRPVALRVMAGNARAQGFYEAMGFVLDGAPLDDEGTLTMRRPAGGRGSR</sequence>